<accession>A0A1Z4BV58</accession>
<keyword evidence="2" id="KW-1185">Reference proteome</keyword>
<evidence type="ECO:0000313" key="2">
    <source>
        <dbReference type="Proteomes" id="UP000197019"/>
    </source>
</evidence>
<proteinExistence type="predicted"/>
<evidence type="ECO:0000313" key="1">
    <source>
        <dbReference type="EMBL" id="ASF45099.1"/>
    </source>
</evidence>
<dbReference type="EMBL" id="CP022129">
    <property type="protein sequence ID" value="ASF45099.1"/>
    <property type="molecule type" value="Genomic_DNA"/>
</dbReference>
<dbReference type="KEGG" id="mpsy:CEK71_02915"/>
<organism evidence="1 2">
    <name type="scientific">Methylovulum psychrotolerans</name>
    <dbReference type="NCBI Taxonomy" id="1704499"/>
    <lineage>
        <taxon>Bacteria</taxon>
        <taxon>Pseudomonadati</taxon>
        <taxon>Pseudomonadota</taxon>
        <taxon>Gammaproteobacteria</taxon>
        <taxon>Methylococcales</taxon>
        <taxon>Methylococcaceae</taxon>
        <taxon>Methylovulum</taxon>
    </lineage>
</organism>
<dbReference type="RefSeq" id="WP_088617982.1">
    <property type="nucleotide sequence ID" value="NZ_CP022129.1"/>
</dbReference>
<dbReference type="AlphaFoldDB" id="A0A1Z4BV58"/>
<name>A0A1Z4BV58_9GAMM</name>
<dbReference type="OrthoDB" id="6431841at2"/>
<reference evidence="1 2" key="1">
    <citation type="submission" date="2017-06" db="EMBL/GenBank/DDBJ databases">
        <title>Genome Sequencing of the methanotroph Methylovulum psychrotolerants str. HV10-M2 isolated from a high-altitude environment.</title>
        <authorList>
            <person name="Mateos-Rivera A."/>
        </authorList>
    </citation>
    <scope>NUCLEOTIDE SEQUENCE [LARGE SCALE GENOMIC DNA]</scope>
    <source>
        <strain evidence="1 2">HV10_M2</strain>
    </source>
</reference>
<sequence>MEALRLAESGRLFPVELQGRTEKFFWYWSTTIIDGLDNTLTKRHGSLVMEPVFLPERVGDAEIFTVPDDQRTQVRLYVNDVFKERIRKAKLKGFLLQRKEFDPKPWKS</sequence>
<protein>
    <submittedName>
        <fullName evidence="1">Uncharacterized protein</fullName>
    </submittedName>
</protein>
<dbReference type="Proteomes" id="UP000197019">
    <property type="component" value="Chromosome"/>
</dbReference>
<gene>
    <name evidence="1" type="ORF">CEK71_02915</name>
</gene>